<keyword evidence="5" id="KW-0539">Nucleus</keyword>
<feature type="domain" description="C2H2-type" evidence="9">
    <location>
        <begin position="30"/>
        <end position="56"/>
    </location>
</feature>
<sequence>MSDRIGNQDVKDLQQDLGVKSFQTPTGGPFICDCGKSYLRKEHLKRHQATHGSEPHKCHICGQLYLRKDVLKRHLTTHQDPSAKPRACDPCRANKTKCDGNGVSDCSFCKNKSITCKYSLRRSRMQRNATLEKHDKKPLNDEPSSTAPVRQPTPKASLATIGEAMSKSSMAKARSRSYRNALPPSISIIETATETSSSNDPNYLITILNQLSASPPRSTPLHVKDASASEKQWIEETFQSYTNHFHHRWHIITAATYEFNEKPFDNAASIMMIRCYFSSKQNSNRVFIDLHCKLVDQYIQLLNEEITAKANSLCGLFIETLRVTGFLKGLYAQEVLQTEFPGSYGPWVGMITDEWKRFVILFLSSYHIALFHFKLMRRVNEDSSVFSSRLRHGYLSTANGVPDYITTNWRPPCHRPFP</sequence>
<dbReference type="EMBL" id="FCQH01000021">
    <property type="protein sequence ID" value="CVL07880.1"/>
    <property type="molecule type" value="Genomic_DNA"/>
</dbReference>
<keyword evidence="3" id="KW-0805">Transcription regulation</keyword>
<dbReference type="CDD" id="cd00067">
    <property type="entry name" value="GAL4"/>
    <property type="match status" value="1"/>
</dbReference>
<evidence type="ECO:0000256" key="3">
    <source>
        <dbReference type="ARBA" id="ARBA00023015"/>
    </source>
</evidence>
<feature type="compositionally biased region" description="Basic and acidic residues" evidence="7">
    <location>
        <begin position="130"/>
        <end position="140"/>
    </location>
</feature>
<proteinExistence type="predicted"/>
<dbReference type="PROSITE" id="PS00463">
    <property type="entry name" value="ZN2_CY6_FUNGAL_1"/>
    <property type="match status" value="1"/>
</dbReference>
<dbReference type="Proteomes" id="UP000184255">
    <property type="component" value="Unassembled WGS sequence"/>
</dbReference>
<dbReference type="Gene3D" id="4.10.240.10">
    <property type="entry name" value="Zn(2)-C6 fungal-type DNA-binding domain"/>
    <property type="match status" value="1"/>
</dbReference>
<dbReference type="SUPFAM" id="SSF57701">
    <property type="entry name" value="Zn2/Cys6 DNA-binding domain"/>
    <property type="match status" value="1"/>
</dbReference>
<dbReference type="GO" id="GO:0008270">
    <property type="term" value="F:zinc ion binding"/>
    <property type="evidence" value="ECO:0007669"/>
    <property type="project" value="UniProtKB-KW"/>
</dbReference>
<dbReference type="VEuPathDB" id="FungiDB:FMAN_09741"/>
<evidence type="ECO:0000256" key="6">
    <source>
        <dbReference type="PROSITE-ProRule" id="PRU00042"/>
    </source>
</evidence>
<dbReference type="Gene3D" id="3.30.160.60">
    <property type="entry name" value="Classic Zinc Finger"/>
    <property type="match status" value="1"/>
</dbReference>
<keyword evidence="2" id="KW-0862">Zinc</keyword>
<evidence type="ECO:0000259" key="8">
    <source>
        <dbReference type="PROSITE" id="PS50048"/>
    </source>
</evidence>
<keyword evidence="6" id="KW-0863">Zinc-finger</keyword>
<evidence type="ECO:0000313" key="11">
    <source>
        <dbReference type="Proteomes" id="UP000184255"/>
    </source>
</evidence>
<accession>A0A1L7UAZ0</accession>
<protein>
    <submittedName>
        <fullName evidence="10">Uncharacterized protein</fullName>
    </submittedName>
</protein>
<feature type="region of interest" description="Disordered" evidence="7">
    <location>
        <begin position="127"/>
        <end position="156"/>
    </location>
</feature>
<dbReference type="PROSITE" id="PS50157">
    <property type="entry name" value="ZINC_FINGER_C2H2_2"/>
    <property type="match status" value="2"/>
</dbReference>
<dbReference type="SUPFAM" id="SSF57667">
    <property type="entry name" value="beta-beta-alpha zinc fingers"/>
    <property type="match status" value="1"/>
</dbReference>
<dbReference type="PROSITE" id="PS00028">
    <property type="entry name" value="ZINC_FINGER_C2H2_1"/>
    <property type="match status" value="1"/>
</dbReference>
<dbReference type="SMART" id="SM00066">
    <property type="entry name" value="GAL4"/>
    <property type="match status" value="1"/>
</dbReference>
<dbReference type="InterPro" id="IPR036236">
    <property type="entry name" value="Znf_C2H2_sf"/>
</dbReference>
<name>A0A1L7UAZ0_FUSMA</name>
<dbReference type="GeneID" id="65089000"/>
<evidence type="ECO:0000256" key="5">
    <source>
        <dbReference type="ARBA" id="ARBA00023242"/>
    </source>
</evidence>
<keyword evidence="11" id="KW-1185">Reference proteome</keyword>
<feature type="domain" description="Zn(2)-C6 fungal-type" evidence="8">
    <location>
        <begin position="87"/>
        <end position="118"/>
    </location>
</feature>
<comment type="caution">
    <text evidence="10">The sequence shown here is derived from an EMBL/GenBank/DDBJ whole genome shotgun (WGS) entry which is preliminary data.</text>
</comment>
<dbReference type="AlphaFoldDB" id="A0A1L7UAZ0"/>
<dbReference type="RefSeq" id="XP_041690753.1">
    <property type="nucleotide sequence ID" value="XM_041825364.1"/>
</dbReference>
<dbReference type="InterPro" id="IPR036864">
    <property type="entry name" value="Zn2-C6_fun-type_DNA-bd_sf"/>
</dbReference>
<dbReference type="PROSITE" id="PS50048">
    <property type="entry name" value="ZN2_CY6_FUNGAL_2"/>
    <property type="match status" value="1"/>
</dbReference>
<dbReference type="PANTHER" id="PTHR47660">
    <property type="entry name" value="TRANSCRIPTION FACTOR WITH C2H2 AND ZN(2)-CYS(6) DNA BINDING DOMAIN (EUROFUNG)-RELATED-RELATED"/>
    <property type="match status" value="1"/>
</dbReference>
<keyword evidence="1" id="KW-0479">Metal-binding</keyword>
<evidence type="ECO:0000256" key="2">
    <source>
        <dbReference type="ARBA" id="ARBA00022833"/>
    </source>
</evidence>
<keyword evidence="4" id="KW-0804">Transcription</keyword>
<evidence type="ECO:0000259" key="9">
    <source>
        <dbReference type="PROSITE" id="PS50157"/>
    </source>
</evidence>
<dbReference type="PANTHER" id="PTHR47660:SF2">
    <property type="entry name" value="TRANSCRIPTION FACTOR WITH C2H2 AND ZN(2)-CYS(6) DNA BINDING DOMAIN (EUROFUNG)"/>
    <property type="match status" value="1"/>
</dbReference>
<dbReference type="SMART" id="SM00355">
    <property type="entry name" value="ZnF_C2H2"/>
    <property type="match status" value="2"/>
</dbReference>
<feature type="domain" description="C2H2-type" evidence="9">
    <location>
        <begin position="56"/>
        <end position="83"/>
    </location>
</feature>
<evidence type="ECO:0000256" key="1">
    <source>
        <dbReference type="ARBA" id="ARBA00022723"/>
    </source>
</evidence>
<dbReference type="InterPro" id="IPR013087">
    <property type="entry name" value="Znf_C2H2_type"/>
</dbReference>
<dbReference type="GO" id="GO:0000981">
    <property type="term" value="F:DNA-binding transcription factor activity, RNA polymerase II-specific"/>
    <property type="evidence" value="ECO:0007669"/>
    <property type="project" value="InterPro"/>
</dbReference>
<organism evidence="10 11">
    <name type="scientific">Fusarium mangiferae</name>
    <name type="common">Mango malformation disease fungus</name>
    <dbReference type="NCBI Taxonomy" id="192010"/>
    <lineage>
        <taxon>Eukaryota</taxon>
        <taxon>Fungi</taxon>
        <taxon>Dikarya</taxon>
        <taxon>Ascomycota</taxon>
        <taxon>Pezizomycotina</taxon>
        <taxon>Sordariomycetes</taxon>
        <taxon>Hypocreomycetidae</taxon>
        <taxon>Hypocreales</taxon>
        <taxon>Nectriaceae</taxon>
        <taxon>Fusarium</taxon>
        <taxon>Fusarium fujikuroi species complex</taxon>
    </lineage>
</organism>
<evidence type="ECO:0000313" key="10">
    <source>
        <dbReference type="EMBL" id="CVL07880.1"/>
    </source>
</evidence>
<gene>
    <name evidence="10" type="ORF">FMAN_09741</name>
</gene>
<dbReference type="Pfam" id="PF00172">
    <property type="entry name" value="Zn_clus"/>
    <property type="match status" value="1"/>
</dbReference>
<dbReference type="InterPro" id="IPR001138">
    <property type="entry name" value="Zn2Cys6_DnaBD"/>
</dbReference>
<evidence type="ECO:0000256" key="7">
    <source>
        <dbReference type="SAM" id="MobiDB-lite"/>
    </source>
</evidence>
<evidence type="ECO:0000256" key="4">
    <source>
        <dbReference type="ARBA" id="ARBA00023163"/>
    </source>
</evidence>
<reference evidence="11" key="1">
    <citation type="journal article" date="2016" name="Genome Biol. Evol.">
        <title>Comparative 'omics' of the Fusarium fujikuroi species complex highlights differences in genetic potential and metabolite synthesis.</title>
        <authorList>
            <person name="Niehaus E.-M."/>
            <person name="Muensterkoetter M."/>
            <person name="Proctor R.H."/>
            <person name="Brown D.W."/>
            <person name="Sharon A."/>
            <person name="Idan Y."/>
            <person name="Oren-Young L."/>
            <person name="Sieber C.M."/>
            <person name="Novak O."/>
            <person name="Pencik A."/>
            <person name="Tarkowska D."/>
            <person name="Hromadova K."/>
            <person name="Freeman S."/>
            <person name="Maymon M."/>
            <person name="Elazar M."/>
            <person name="Youssef S.A."/>
            <person name="El-Shabrawy E.S.M."/>
            <person name="Shalaby A.B.A."/>
            <person name="Houterman P."/>
            <person name="Brock N.L."/>
            <person name="Burkhardt I."/>
            <person name="Tsavkelova E.A."/>
            <person name="Dickschat J.S."/>
            <person name="Galuszka P."/>
            <person name="Gueldener U."/>
            <person name="Tudzynski B."/>
        </authorList>
    </citation>
    <scope>NUCLEOTIDE SEQUENCE [LARGE SCALE GENOMIC DNA]</scope>
    <source>
        <strain evidence="11">MRC7560</strain>
    </source>
</reference>